<dbReference type="InterPro" id="IPR012677">
    <property type="entry name" value="Nucleotide-bd_a/b_plait_sf"/>
</dbReference>
<proteinExistence type="predicted"/>
<keyword evidence="1" id="KW-0694">RNA-binding</keyword>
<dbReference type="AlphaFoldDB" id="A0A8H7ZZS8"/>
<dbReference type="EMBL" id="JAEFCI010002075">
    <property type="protein sequence ID" value="KAG5462479.1"/>
    <property type="molecule type" value="Genomic_DNA"/>
</dbReference>
<dbReference type="Gene3D" id="3.30.70.330">
    <property type="match status" value="1"/>
</dbReference>
<evidence type="ECO:0000313" key="5">
    <source>
        <dbReference type="Proteomes" id="UP000673691"/>
    </source>
</evidence>
<evidence type="ECO:0000256" key="1">
    <source>
        <dbReference type="PROSITE-ProRule" id="PRU00176"/>
    </source>
</evidence>
<feature type="domain" description="RRM" evidence="3">
    <location>
        <begin position="64"/>
        <end position="106"/>
    </location>
</feature>
<keyword evidence="5" id="KW-1185">Reference proteome</keyword>
<comment type="caution">
    <text evidence="4">The sequence shown here is derived from an EMBL/GenBank/DDBJ whole genome shotgun (WGS) entry which is preliminary data.</text>
</comment>
<dbReference type="Pfam" id="PF00076">
    <property type="entry name" value="RRM_1"/>
    <property type="match status" value="1"/>
</dbReference>
<reference evidence="4 5" key="1">
    <citation type="journal article" name="Sci. Rep.">
        <title>Genome-scale phylogenetic analyses confirm Olpidium as the closest living zoosporic fungus to the non-flagellated, terrestrial fungi.</title>
        <authorList>
            <person name="Chang Y."/>
            <person name="Rochon D."/>
            <person name="Sekimoto S."/>
            <person name="Wang Y."/>
            <person name="Chovatia M."/>
            <person name="Sandor L."/>
            <person name="Salamov A."/>
            <person name="Grigoriev I.V."/>
            <person name="Stajich J.E."/>
            <person name="Spatafora J.W."/>
        </authorList>
    </citation>
    <scope>NUCLEOTIDE SEQUENCE [LARGE SCALE GENOMIC DNA]</scope>
    <source>
        <strain evidence="4">S191</strain>
    </source>
</reference>
<name>A0A8H7ZZS8_9FUNG</name>
<accession>A0A8H7ZZS8</accession>
<feature type="non-terminal residue" evidence="4">
    <location>
        <position position="194"/>
    </location>
</feature>
<organism evidence="4 5">
    <name type="scientific">Olpidium bornovanus</name>
    <dbReference type="NCBI Taxonomy" id="278681"/>
    <lineage>
        <taxon>Eukaryota</taxon>
        <taxon>Fungi</taxon>
        <taxon>Fungi incertae sedis</taxon>
        <taxon>Olpidiomycota</taxon>
        <taxon>Olpidiomycotina</taxon>
        <taxon>Olpidiomycetes</taxon>
        <taxon>Olpidiales</taxon>
        <taxon>Olpidiaceae</taxon>
        <taxon>Olpidium</taxon>
    </lineage>
</organism>
<dbReference type="OrthoDB" id="1099063at2759"/>
<evidence type="ECO:0000313" key="4">
    <source>
        <dbReference type="EMBL" id="KAG5462479.1"/>
    </source>
</evidence>
<dbReference type="InterPro" id="IPR035979">
    <property type="entry name" value="RBD_domain_sf"/>
</dbReference>
<evidence type="ECO:0000259" key="3">
    <source>
        <dbReference type="PROSITE" id="PS50102"/>
    </source>
</evidence>
<dbReference type="PROSITE" id="PS50102">
    <property type="entry name" value="RRM"/>
    <property type="match status" value="1"/>
</dbReference>
<feature type="region of interest" description="Disordered" evidence="2">
    <location>
        <begin position="1"/>
        <end position="55"/>
    </location>
</feature>
<dbReference type="SUPFAM" id="SSF54928">
    <property type="entry name" value="RNA-binding domain, RBD"/>
    <property type="match status" value="1"/>
</dbReference>
<feature type="compositionally biased region" description="Basic and acidic residues" evidence="2">
    <location>
        <begin position="32"/>
        <end position="52"/>
    </location>
</feature>
<sequence length="194" mass="21308">MIAALSASPDLPRRSSERKRRSPVSNSAYALDRSRPRDTYPGDSKTKRETRVTRPSLSPVFPERRVYVGGLTSRIEKRDLEDIFERCGPLVSVKIKNGGFAFVEYEVSTKEGNTWPRLANALTLAVRVWMCAPASASDAANRATWLVIACTSFAEPCTSPMFHLVAPLTSLLPSSLSSGPNYCDDPYYGGASSR</sequence>
<dbReference type="Proteomes" id="UP000673691">
    <property type="component" value="Unassembled WGS sequence"/>
</dbReference>
<protein>
    <recommendedName>
        <fullName evidence="3">RRM domain-containing protein</fullName>
    </recommendedName>
</protein>
<dbReference type="SMART" id="SM00360">
    <property type="entry name" value="RRM"/>
    <property type="match status" value="1"/>
</dbReference>
<gene>
    <name evidence="4" type="ORF">BJ554DRAFT_4942</name>
</gene>
<evidence type="ECO:0000256" key="2">
    <source>
        <dbReference type="SAM" id="MobiDB-lite"/>
    </source>
</evidence>
<dbReference type="GO" id="GO:0003723">
    <property type="term" value="F:RNA binding"/>
    <property type="evidence" value="ECO:0007669"/>
    <property type="project" value="UniProtKB-UniRule"/>
</dbReference>
<dbReference type="InterPro" id="IPR000504">
    <property type="entry name" value="RRM_dom"/>
</dbReference>